<dbReference type="PROSITE" id="PS51318">
    <property type="entry name" value="TAT"/>
    <property type="match status" value="1"/>
</dbReference>
<dbReference type="RefSeq" id="WP_093248237.1">
    <property type="nucleotide sequence ID" value="NZ_FNGP01000001.1"/>
</dbReference>
<dbReference type="STRING" id="686624.SAMN04488242_0266"/>
<dbReference type="InterPro" id="IPR045087">
    <property type="entry name" value="Cu-oxidase_fam"/>
</dbReference>
<name>A0A1G9HFB2_9ACTN</name>
<dbReference type="CDD" id="cd13868">
    <property type="entry name" value="CuRO_2_CotA_like"/>
    <property type="match status" value="1"/>
</dbReference>
<protein>
    <submittedName>
        <fullName evidence="4">Multicopper oxidase</fullName>
    </submittedName>
</protein>
<evidence type="ECO:0000256" key="2">
    <source>
        <dbReference type="SAM" id="MobiDB-lite"/>
    </source>
</evidence>
<evidence type="ECO:0000313" key="4">
    <source>
        <dbReference type="EMBL" id="SDL11559.1"/>
    </source>
</evidence>
<dbReference type="PANTHER" id="PTHR48267:SF1">
    <property type="entry name" value="BILIRUBIN OXIDASE"/>
    <property type="match status" value="1"/>
</dbReference>
<evidence type="ECO:0000259" key="3">
    <source>
        <dbReference type="Pfam" id="PF07731"/>
    </source>
</evidence>
<dbReference type="PANTHER" id="PTHR48267">
    <property type="entry name" value="CUPREDOXIN SUPERFAMILY PROTEIN"/>
    <property type="match status" value="1"/>
</dbReference>
<organism evidence="4 5">
    <name type="scientific">Tessaracoccus oleiagri</name>
    <dbReference type="NCBI Taxonomy" id="686624"/>
    <lineage>
        <taxon>Bacteria</taxon>
        <taxon>Bacillati</taxon>
        <taxon>Actinomycetota</taxon>
        <taxon>Actinomycetes</taxon>
        <taxon>Propionibacteriales</taxon>
        <taxon>Propionibacteriaceae</taxon>
        <taxon>Tessaracoccus</taxon>
    </lineage>
</organism>
<evidence type="ECO:0000313" key="5">
    <source>
        <dbReference type="Proteomes" id="UP000199475"/>
    </source>
</evidence>
<dbReference type="OrthoDB" id="345021at2"/>
<dbReference type="InterPro" id="IPR006311">
    <property type="entry name" value="TAT_signal"/>
</dbReference>
<dbReference type="InterPro" id="IPR011706">
    <property type="entry name" value="Cu-oxidase_C"/>
</dbReference>
<dbReference type="AlphaFoldDB" id="A0A1G9HFB2"/>
<dbReference type="EMBL" id="FNGP01000001">
    <property type="protein sequence ID" value="SDL11559.1"/>
    <property type="molecule type" value="Genomic_DNA"/>
</dbReference>
<gene>
    <name evidence="4" type="ORF">SAMN04488242_0266</name>
</gene>
<dbReference type="InterPro" id="IPR008972">
    <property type="entry name" value="Cupredoxin"/>
</dbReference>
<evidence type="ECO:0000256" key="1">
    <source>
        <dbReference type="ARBA" id="ARBA00010609"/>
    </source>
</evidence>
<comment type="similarity">
    <text evidence="1">Belongs to the multicopper oxidase family.</text>
</comment>
<reference evidence="4 5" key="1">
    <citation type="submission" date="2016-10" db="EMBL/GenBank/DDBJ databases">
        <authorList>
            <person name="de Groot N.N."/>
        </authorList>
    </citation>
    <scope>NUCLEOTIDE SEQUENCE [LARGE SCALE GENOMIC DNA]</scope>
    <source>
        <strain evidence="4 5">CGMCC 1.9159</strain>
    </source>
</reference>
<dbReference type="SUPFAM" id="SSF49503">
    <property type="entry name" value="Cupredoxins"/>
    <property type="match status" value="2"/>
</dbReference>
<accession>A0A1G9HFB2</accession>
<feature type="domain" description="Plastocyanin-like" evidence="3">
    <location>
        <begin position="587"/>
        <end position="701"/>
    </location>
</feature>
<dbReference type="GO" id="GO:0016491">
    <property type="term" value="F:oxidoreductase activity"/>
    <property type="evidence" value="ECO:0007669"/>
    <property type="project" value="InterPro"/>
</dbReference>
<feature type="region of interest" description="Disordered" evidence="2">
    <location>
        <begin position="313"/>
        <end position="333"/>
    </location>
</feature>
<dbReference type="Pfam" id="PF07731">
    <property type="entry name" value="Cu-oxidase_2"/>
    <property type="match status" value="1"/>
</dbReference>
<dbReference type="Proteomes" id="UP000199475">
    <property type="component" value="Unassembled WGS sequence"/>
</dbReference>
<keyword evidence="5" id="KW-1185">Reference proteome</keyword>
<proteinExistence type="inferred from homology"/>
<dbReference type="Gene3D" id="2.60.40.420">
    <property type="entry name" value="Cupredoxins - blue copper proteins"/>
    <property type="match status" value="3"/>
</dbReference>
<sequence>MQFSRRSFFTYSAGGALALVVVDPLTGAHVALADALPGGTLAAADIRQFASPLLVPPTMPRTRRARAGGGFVDEYVISVRQFAQQLLPPELPPTVVWGYGPAAGGAGRSGHSAPSMTIEAEHGVPVRVRWVNELVDESGGYLPHLLPVDPTLHWANPSRRPGADGVARTDVRPDYTGLSYVPPSEFTDPETQYTTYTGPVPMVVHLHGAMGMGDESDGYPEAWYLPAAADLPADHASHGSWYAYFAEKSRVRFGVPWRPGEQVAHYPNDNRDSTLWFHDHALGITRLNVYAGPAGFYLLRGGEHGEQRILDRRTGRPAVLPSPAPGTAPGNGSRPTYEIPLAIQDRSFNADGSLFYPDTRAFFDGYPGPYAPETAIAPVWNPEFFGNTLIVNGRTWPFHEVEQRRYRLRFLNGCGSRFLILDFGDLPGVRVHRIGNDGGFPPEAHDLAEDGLRLLLAPAERADLVVDFTKVPLGRHVLVNLGPDEPFGGGEPGVDFEPADPATTGRVMAFDVVPARGRDLSTPGEFLVLPERAPFDGEVRIRRLALLEHMHDIADHEVEEGEAPAAAMLGVVEGDPRTRATARALTWADPVTENPEVGATEVWEFYNLTADAHPVHVHEAPFEVLDRRRIEVEEREYVVGIGPSLGPVPGGDRGLKDTVISYPGTVTSIRLTFRNPGQFVWHCHVLEHEDNEMMRPYRVGPVQPGQPEGGTHPH</sequence>
<dbReference type="GO" id="GO:0005507">
    <property type="term" value="F:copper ion binding"/>
    <property type="evidence" value="ECO:0007669"/>
    <property type="project" value="InterPro"/>
</dbReference>